<comment type="caution">
    <text evidence="2">The sequence shown here is derived from an EMBL/GenBank/DDBJ whole genome shotgun (WGS) entry which is preliminary data.</text>
</comment>
<reference evidence="2" key="1">
    <citation type="journal article" date="2020" name="Stud. Mycol.">
        <title>101 Dothideomycetes genomes: a test case for predicting lifestyles and emergence of pathogens.</title>
        <authorList>
            <person name="Haridas S."/>
            <person name="Albert R."/>
            <person name="Binder M."/>
            <person name="Bloem J."/>
            <person name="Labutti K."/>
            <person name="Salamov A."/>
            <person name="Andreopoulos B."/>
            <person name="Baker S."/>
            <person name="Barry K."/>
            <person name="Bills G."/>
            <person name="Bluhm B."/>
            <person name="Cannon C."/>
            <person name="Castanera R."/>
            <person name="Culley D."/>
            <person name="Daum C."/>
            <person name="Ezra D."/>
            <person name="Gonzalez J."/>
            <person name="Henrissat B."/>
            <person name="Kuo A."/>
            <person name="Liang C."/>
            <person name="Lipzen A."/>
            <person name="Lutzoni F."/>
            <person name="Magnuson J."/>
            <person name="Mondo S."/>
            <person name="Nolan M."/>
            <person name="Ohm R."/>
            <person name="Pangilinan J."/>
            <person name="Park H.-J."/>
            <person name="Ramirez L."/>
            <person name="Alfaro M."/>
            <person name="Sun H."/>
            <person name="Tritt A."/>
            <person name="Yoshinaga Y."/>
            <person name="Zwiers L.-H."/>
            <person name="Turgeon B."/>
            <person name="Goodwin S."/>
            <person name="Spatafora J."/>
            <person name="Crous P."/>
            <person name="Grigoriev I."/>
        </authorList>
    </citation>
    <scope>NUCLEOTIDE SEQUENCE</scope>
    <source>
        <strain evidence="2">CBS 125425</strain>
    </source>
</reference>
<keyword evidence="1" id="KW-0812">Transmembrane</keyword>
<feature type="transmembrane region" description="Helical" evidence="1">
    <location>
        <begin position="172"/>
        <end position="191"/>
    </location>
</feature>
<name>A0A9P4V812_9PLEO</name>
<evidence type="ECO:0000313" key="3">
    <source>
        <dbReference type="Proteomes" id="UP000799444"/>
    </source>
</evidence>
<dbReference type="Proteomes" id="UP000799444">
    <property type="component" value="Unassembled WGS sequence"/>
</dbReference>
<evidence type="ECO:0000256" key="1">
    <source>
        <dbReference type="SAM" id="Phobius"/>
    </source>
</evidence>
<keyword evidence="1" id="KW-0472">Membrane</keyword>
<keyword evidence="1" id="KW-1133">Transmembrane helix</keyword>
<dbReference type="AlphaFoldDB" id="A0A9P4V812"/>
<keyword evidence="3" id="KW-1185">Reference proteome</keyword>
<sequence length="200" mass="23634">MWDRNSPFDFTESSSPQVLLLTLKEPVLPPKAFSYNPMTNAFEIFNHEAELNWSKGSIDPYVLCRELQEGNKWKCIVIGSWYKFRSLRFLTYKDLPDHELYAAFSEGRYPDLESVTAFENTIMRCWRRSTSRYKIRGYVEFFAKQQKLIIRTVASIIEPRISRFYALLNHQIVVSPFLLTAVSLALFICWARRWRLNDVV</sequence>
<dbReference type="EMBL" id="ML996097">
    <property type="protein sequence ID" value="KAF2741524.1"/>
    <property type="molecule type" value="Genomic_DNA"/>
</dbReference>
<evidence type="ECO:0000313" key="2">
    <source>
        <dbReference type="EMBL" id="KAF2741524.1"/>
    </source>
</evidence>
<protein>
    <submittedName>
        <fullName evidence="2">Uncharacterized protein</fullName>
    </submittedName>
</protein>
<organism evidence="2 3">
    <name type="scientific">Polyplosphaeria fusca</name>
    <dbReference type="NCBI Taxonomy" id="682080"/>
    <lineage>
        <taxon>Eukaryota</taxon>
        <taxon>Fungi</taxon>
        <taxon>Dikarya</taxon>
        <taxon>Ascomycota</taxon>
        <taxon>Pezizomycotina</taxon>
        <taxon>Dothideomycetes</taxon>
        <taxon>Pleosporomycetidae</taxon>
        <taxon>Pleosporales</taxon>
        <taxon>Tetraplosphaeriaceae</taxon>
        <taxon>Polyplosphaeria</taxon>
    </lineage>
</organism>
<accession>A0A9P4V812</accession>
<proteinExistence type="predicted"/>
<gene>
    <name evidence="2" type="ORF">EJ04DRAFT_5858</name>
</gene>